<accession>A0A6H2DKW7</accession>
<sequence>MSGAYAYSGSAISAIDDKGRLSIPAFLRNHLVASSNGRTLCLGFHEKWHCLVGYGLSRKADILSDIEKQWEAAMARGDDFDKDAAGASKFTSLQELSFDASGRFVMPPQLSGIRSIKNNVFIHGIGSTFCLWDPQTLLDTTDDVPVDRQLVEFYLKEADQKSSGKQK</sequence>
<dbReference type="KEGG" id="phao:HF685_06825"/>
<evidence type="ECO:0000256" key="1">
    <source>
        <dbReference type="PROSITE-ProRule" id="PRU01076"/>
    </source>
</evidence>
<evidence type="ECO:0000313" key="3">
    <source>
        <dbReference type="EMBL" id="QJB69030.1"/>
    </source>
</evidence>
<dbReference type="PROSITE" id="PS51740">
    <property type="entry name" value="SPOVT_ABRB"/>
    <property type="match status" value="1"/>
</dbReference>
<evidence type="ECO:0000259" key="2">
    <source>
        <dbReference type="PROSITE" id="PS51740"/>
    </source>
</evidence>
<dbReference type="Proteomes" id="UP000501600">
    <property type="component" value="Chromosome"/>
</dbReference>
<dbReference type="RefSeq" id="WP_168818872.1">
    <property type="nucleotide sequence ID" value="NZ_CP051217.1"/>
</dbReference>
<feature type="domain" description="SpoVT-AbrB" evidence="2">
    <location>
        <begin position="10"/>
        <end position="58"/>
    </location>
</feature>
<dbReference type="GO" id="GO:0003677">
    <property type="term" value="F:DNA binding"/>
    <property type="evidence" value="ECO:0007669"/>
    <property type="project" value="UniProtKB-UniRule"/>
</dbReference>
<protein>
    <submittedName>
        <fullName evidence="3">Division/cell wall cluster transcriptional repressor MraZ</fullName>
    </submittedName>
</protein>
<organism evidence="3 4">
    <name type="scientific">Parasphingorhabdus halotolerans</name>
    <dbReference type="NCBI Taxonomy" id="2725558"/>
    <lineage>
        <taxon>Bacteria</taxon>
        <taxon>Pseudomonadati</taxon>
        <taxon>Pseudomonadota</taxon>
        <taxon>Alphaproteobacteria</taxon>
        <taxon>Sphingomonadales</taxon>
        <taxon>Sphingomonadaceae</taxon>
        <taxon>Parasphingorhabdus</taxon>
    </lineage>
</organism>
<dbReference type="InterPro" id="IPR037914">
    <property type="entry name" value="SpoVT-AbrB_sf"/>
</dbReference>
<dbReference type="CDD" id="cd16320">
    <property type="entry name" value="MraZ_N"/>
    <property type="match status" value="1"/>
</dbReference>
<dbReference type="InterPro" id="IPR035642">
    <property type="entry name" value="MraZ_N"/>
</dbReference>
<keyword evidence="1" id="KW-0238">DNA-binding</keyword>
<dbReference type="InterPro" id="IPR007159">
    <property type="entry name" value="SpoVT-AbrB_dom"/>
</dbReference>
<name>A0A6H2DKW7_9SPHN</name>
<dbReference type="Gene3D" id="3.40.1550.20">
    <property type="entry name" value="Transcriptional regulator MraZ domain"/>
    <property type="match status" value="1"/>
</dbReference>
<keyword evidence="4" id="KW-1185">Reference proteome</keyword>
<dbReference type="AlphaFoldDB" id="A0A6H2DKW7"/>
<dbReference type="EMBL" id="CP051217">
    <property type="protein sequence ID" value="QJB69030.1"/>
    <property type="molecule type" value="Genomic_DNA"/>
</dbReference>
<dbReference type="SUPFAM" id="SSF89447">
    <property type="entry name" value="AbrB/MazE/MraZ-like"/>
    <property type="match status" value="1"/>
</dbReference>
<gene>
    <name evidence="3" type="ORF">HF685_06825</name>
</gene>
<reference evidence="3 4" key="1">
    <citation type="submission" date="2020-04" db="EMBL/GenBank/DDBJ databases">
        <title>Genome sequence for Sphingorhabdus sp. strain M1.</title>
        <authorList>
            <person name="Park S.-J."/>
        </authorList>
    </citation>
    <scope>NUCLEOTIDE SEQUENCE [LARGE SCALE GENOMIC DNA]</scope>
    <source>
        <strain evidence="3 4">JK6</strain>
    </source>
</reference>
<evidence type="ECO:0000313" key="4">
    <source>
        <dbReference type="Proteomes" id="UP000501600"/>
    </source>
</evidence>
<proteinExistence type="predicted"/>
<dbReference type="InterPro" id="IPR038619">
    <property type="entry name" value="MraZ_sf"/>
</dbReference>